<keyword evidence="4" id="KW-1185">Reference proteome</keyword>
<dbReference type="InterPro" id="IPR019734">
    <property type="entry name" value="TPR_rpt"/>
</dbReference>
<dbReference type="PANTHER" id="PTHR45831:SF2">
    <property type="entry name" value="LD24721P"/>
    <property type="match status" value="1"/>
</dbReference>
<dbReference type="Gene3D" id="1.25.40.10">
    <property type="entry name" value="Tetratricopeptide repeat domain"/>
    <property type="match status" value="1"/>
</dbReference>
<proteinExistence type="predicted"/>
<dbReference type="Proteomes" id="UP001465976">
    <property type="component" value="Unassembled WGS sequence"/>
</dbReference>
<evidence type="ECO:0000313" key="4">
    <source>
        <dbReference type="Proteomes" id="UP001465976"/>
    </source>
</evidence>
<dbReference type="EMBL" id="JBAHYK010004218">
    <property type="protein sequence ID" value="KAL0562933.1"/>
    <property type="molecule type" value="Genomic_DNA"/>
</dbReference>
<keyword evidence="1" id="KW-0677">Repeat</keyword>
<dbReference type="InterPro" id="IPR011990">
    <property type="entry name" value="TPR-like_helical_dom_sf"/>
</dbReference>
<evidence type="ECO:0000256" key="2">
    <source>
        <dbReference type="ARBA" id="ARBA00022803"/>
    </source>
</evidence>
<gene>
    <name evidence="3" type="ORF">V5O48_019145</name>
</gene>
<protein>
    <submittedName>
        <fullName evidence="3">Uncharacterized protein</fullName>
    </submittedName>
</protein>
<dbReference type="InterPro" id="IPR047150">
    <property type="entry name" value="SGT"/>
</dbReference>
<evidence type="ECO:0000313" key="3">
    <source>
        <dbReference type="EMBL" id="KAL0562933.1"/>
    </source>
</evidence>
<reference evidence="3 4" key="1">
    <citation type="submission" date="2024-02" db="EMBL/GenBank/DDBJ databases">
        <title>A draft genome for the cacao thread blight pathogen Marasmius crinis-equi.</title>
        <authorList>
            <person name="Cohen S.P."/>
            <person name="Baruah I.K."/>
            <person name="Amoako-Attah I."/>
            <person name="Bukari Y."/>
            <person name="Meinhardt L.W."/>
            <person name="Bailey B.A."/>
        </authorList>
    </citation>
    <scope>NUCLEOTIDE SEQUENCE [LARGE SCALE GENOMIC DNA]</scope>
    <source>
        <strain evidence="3 4">GH-76</strain>
    </source>
</reference>
<keyword evidence="2" id="KW-0802">TPR repeat</keyword>
<dbReference type="SUPFAM" id="SSF48452">
    <property type="entry name" value="TPR-like"/>
    <property type="match status" value="1"/>
</dbReference>
<dbReference type="SMART" id="SM00028">
    <property type="entry name" value="TPR"/>
    <property type="match status" value="3"/>
</dbReference>
<accession>A0ABR3EJ76</accession>
<comment type="caution">
    <text evidence="3">The sequence shown here is derived from an EMBL/GenBank/DDBJ whole genome shotgun (WGS) entry which is preliminary data.</text>
</comment>
<sequence>MGKRQSKDKRARAKQLKEEANALFTKKDFKAAISRYTEAISLDIEDIKFAAVLYCNRAACHLSRMKYDEAATDATKAASLDPTYARAWARLAIAKEKLKLPLESTVAWKKAVLALQKDDLSEEEGRQRAQYKENLSSGLEAMPMTAVSPTRYWQADLEVFSRKLLQSFPPWRTVADGTDPRTSSVWVIRDAFSGFNQFNSIMGSFPGPDLTTAQAEGLKFLSNAILIDP</sequence>
<dbReference type="PANTHER" id="PTHR45831">
    <property type="entry name" value="LD24721P"/>
    <property type="match status" value="1"/>
</dbReference>
<organism evidence="3 4">
    <name type="scientific">Marasmius crinis-equi</name>
    <dbReference type="NCBI Taxonomy" id="585013"/>
    <lineage>
        <taxon>Eukaryota</taxon>
        <taxon>Fungi</taxon>
        <taxon>Dikarya</taxon>
        <taxon>Basidiomycota</taxon>
        <taxon>Agaricomycotina</taxon>
        <taxon>Agaricomycetes</taxon>
        <taxon>Agaricomycetidae</taxon>
        <taxon>Agaricales</taxon>
        <taxon>Marasmiineae</taxon>
        <taxon>Marasmiaceae</taxon>
        <taxon>Marasmius</taxon>
    </lineage>
</organism>
<feature type="non-terminal residue" evidence="3">
    <location>
        <position position="229"/>
    </location>
</feature>
<evidence type="ECO:0000256" key="1">
    <source>
        <dbReference type="ARBA" id="ARBA00022737"/>
    </source>
</evidence>
<name>A0ABR3EJ76_9AGAR</name>